<dbReference type="CDD" id="cd00158">
    <property type="entry name" value="RHOD"/>
    <property type="match status" value="1"/>
</dbReference>
<protein>
    <submittedName>
        <fullName evidence="3">Rhodanese-like domain-containing protein</fullName>
    </submittedName>
</protein>
<evidence type="ECO:0000256" key="1">
    <source>
        <dbReference type="SAM" id="SignalP"/>
    </source>
</evidence>
<dbReference type="Pfam" id="PF00581">
    <property type="entry name" value="Rhodanese"/>
    <property type="match status" value="1"/>
</dbReference>
<accession>A0ABZ2RAK0</accession>
<sequence length="119" mass="12609">MRSFLSASALLISTSLFAGQAEISAALDAMQSPDTLLIDVRSAEEFASGAIEGAQNIDHEALAGQISSLAPDKDTTIVLYCRSGRRSGIALESFNQLGYTHVINAGGYEELKDALETQD</sequence>
<evidence type="ECO:0000313" key="4">
    <source>
        <dbReference type="Proteomes" id="UP001476583"/>
    </source>
</evidence>
<reference evidence="3 4" key="1">
    <citation type="submission" date="2024-03" db="EMBL/GenBank/DDBJ databases">
        <title>Complete genome of BD2.</title>
        <authorList>
            <person name="Cao G."/>
        </authorList>
    </citation>
    <scope>NUCLEOTIDE SEQUENCE [LARGE SCALE GENOMIC DNA]</scope>
    <source>
        <strain evidence="3 4">BD2</strain>
    </source>
</reference>
<organism evidence="3 4">
    <name type="scientific">Ectopseudomonas mendocina</name>
    <name type="common">Pseudomonas mendocina</name>
    <dbReference type="NCBI Taxonomy" id="300"/>
    <lineage>
        <taxon>Bacteria</taxon>
        <taxon>Pseudomonadati</taxon>
        <taxon>Pseudomonadota</taxon>
        <taxon>Gammaproteobacteria</taxon>
        <taxon>Pseudomonadales</taxon>
        <taxon>Pseudomonadaceae</taxon>
        <taxon>Ectopseudomonas</taxon>
    </lineage>
</organism>
<keyword evidence="1" id="KW-0732">Signal</keyword>
<feature type="domain" description="Rhodanese" evidence="2">
    <location>
        <begin position="31"/>
        <end position="116"/>
    </location>
</feature>
<dbReference type="InterPro" id="IPR036873">
    <property type="entry name" value="Rhodanese-like_dom_sf"/>
</dbReference>
<dbReference type="InterPro" id="IPR050229">
    <property type="entry name" value="GlpE_sulfurtransferase"/>
</dbReference>
<dbReference type="Gene3D" id="3.40.250.10">
    <property type="entry name" value="Rhodanese-like domain"/>
    <property type="match status" value="1"/>
</dbReference>
<proteinExistence type="predicted"/>
<dbReference type="SMART" id="SM00450">
    <property type="entry name" value="RHOD"/>
    <property type="match status" value="1"/>
</dbReference>
<dbReference type="PROSITE" id="PS50206">
    <property type="entry name" value="RHODANESE_3"/>
    <property type="match status" value="1"/>
</dbReference>
<feature type="chain" id="PRO_5046803088" evidence="1">
    <location>
        <begin position="19"/>
        <end position="119"/>
    </location>
</feature>
<evidence type="ECO:0000259" key="2">
    <source>
        <dbReference type="PROSITE" id="PS50206"/>
    </source>
</evidence>
<name>A0ABZ2RAK0_ECTME</name>
<dbReference type="InterPro" id="IPR001763">
    <property type="entry name" value="Rhodanese-like_dom"/>
</dbReference>
<feature type="signal peptide" evidence="1">
    <location>
        <begin position="1"/>
        <end position="18"/>
    </location>
</feature>
<gene>
    <name evidence="3" type="ORF">WG219_11845</name>
</gene>
<dbReference type="PANTHER" id="PTHR43031">
    <property type="entry name" value="FAD-DEPENDENT OXIDOREDUCTASE"/>
    <property type="match status" value="1"/>
</dbReference>
<dbReference type="SUPFAM" id="SSF52821">
    <property type="entry name" value="Rhodanese/Cell cycle control phosphatase"/>
    <property type="match status" value="1"/>
</dbReference>
<dbReference type="Proteomes" id="UP001476583">
    <property type="component" value="Chromosome"/>
</dbReference>
<dbReference type="EMBL" id="CP148074">
    <property type="protein sequence ID" value="WXL24045.1"/>
    <property type="molecule type" value="Genomic_DNA"/>
</dbReference>
<evidence type="ECO:0000313" key="3">
    <source>
        <dbReference type="EMBL" id="WXL24045.1"/>
    </source>
</evidence>
<keyword evidence="4" id="KW-1185">Reference proteome</keyword>
<dbReference type="PANTHER" id="PTHR43031:SF1">
    <property type="entry name" value="PYRIDINE NUCLEOTIDE-DISULPHIDE OXIDOREDUCTASE"/>
    <property type="match status" value="1"/>
</dbReference>